<evidence type="ECO:0000256" key="3">
    <source>
        <dbReference type="ARBA" id="ARBA00022670"/>
    </source>
</evidence>
<dbReference type="PROSITE" id="PS50240">
    <property type="entry name" value="TRYPSIN_DOM"/>
    <property type="match status" value="1"/>
</dbReference>
<evidence type="ECO:0000256" key="1">
    <source>
        <dbReference type="ARBA" id="ARBA00004613"/>
    </source>
</evidence>
<dbReference type="Gene3D" id="2.40.10.10">
    <property type="entry name" value="Trypsin-like serine proteases"/>
    <property type="match status" value="1"/>
</dbReference>
<evidence type="ECO:0000256" key="5">
    <source>
        <dbReference type="ARBA" id="ARBA00022825"/>
    </source>
</evidence>
<dbReference type="CDD" id="cd00190">
    <property type="entry name" value="Tryp_SPc"/>
    <property type="match status" value="1"/>
</dbReference>
<keyword evidence="7" id="KW-1015">Disulfide bond</keyword>
<dbReference type="AlphaFoldDB" id="A0A6I8UMP0"/>
<evidence type="ECO:0000256" key="6">
    <source>
        <dbReference type="ARBA" id="ARBA00023145"/>
    </source>
</evidence>
<dbReference type="FunFam" id="2.40.10.10:FF:000047">
    <property type="entry name" value="Trypsin eta"/>
    <property type="match status" value="1"/>
</dbReference>
<gene>
    <name evidence="12" type="primary">LOC4800763</name>
</gene>
<feature type="region of interest" description="Disordered" evidence="8">
    <location>
        <begin position="32"/>
        <end position="58"/>
    </location>
</feature>
<keyword evidence="2" id="KW-0964">Secreted</keyword>
<evidence type="ECO:0000256" key="9">
    <source>
        <dbReference type="SAM" id="SignalP"/>
    </source>
</evidence>
<reference evidence="11" key="1">
    <citation type="submission" date="2024-06" db="UniProtKB">
        <authorList>
            <consortium name="RefSeq"/>
        </authorList>
    </citation>
    <scope>NUCLEOTIDE SEQUENCE [LARGE SCALE GENOMIC DNA]</scope>
    <source>
        <strain evidence="11">MV2-25</strain>
    </source>
</reference>
<organism evidence="11 12">
    <name type="scientific">Drosophila pseudoobscura pseudoobscura</name>
    <name type="common">Fruit fly</name>
    <dbReference type="NCBI Taxonomy" id="46245"/>
    <lineage>
        <taxon>Eukaryota</taxon>
        <taxon>Metazoa</taxon>
        <taxon>Ecdysozoa</taxon>
        <taxon>Arthropoda</taxon>
        <taxon>Hexapoda</taxon>
        <taxon>Insecta</taxon>
        <taxon>Pterygota</taxon>
        <taxon>Neoptera</taxon>
        <taxon>Endopterygota</taxon>
        <taxon>Diptera</taxon>
        <taxon>Brachycera</taxon>
        <taxon>Muscomorpha</taxon>
        <taxon>Ephydroidea</taxon>
        <taxon>Drosophilidae</taxon>
        <taxon>Drosophila</taxon>
        <taxon>Sophophora</taxon>
    </lineage>
</organism>
<keyword evidence="4" id="KW-0378">Hydrolase</keyword>
<feature type="signal peptide" evidence="9">
    <location>
        <begin position="1"/>
        <end position="23"/>
    </location>
</feature>
<keyword evidence="11" id="KW-1185">Reference proteome</keyword>
<evidence type="ECO:0000256" key="4">
    <source>
        <dbReference type="ARBA" id="ARBA00022801"/>
    </source>
</evidence>
<protein>
    <submittedName>
        <fullName evidence="12">Chymotrypsin-2</fullName>
    </submittedName>
</protein>
<dbReference type="InterPro" id="IPR043504">
    <property type="entry name" value="Peptidase_S1_PA_chymotrypsin"/>
</dbReference>
<evidence type="ECO:0000313" key="12">
    <source>
        <dbReference type="RefSeq" id="XP_001357977.3"/>
    </source>
</evidence>
<feature type="chain" id="PRO_5026063699" evidence="9">
    <location>
        <begin position="24"/>
        <end position="288"/>
    </location>
</feature>
<feature type="domain" description="Peptidase S1" evidence="10">
    <location>
        <begin position="58"/>
        <end position="283"/>
    </location>
</feature>
<evidence type="ECO:0000259" key="10">
    <source>
        <dbReference type="PROSITE" id="PS50240"/>
    </source>
</evidence>
<reference evidence="12" key="2">
    <citation type="submission" date="2025-08" db="UniProtKB">
        <authorList>
            <consortium name="RefSeq"/>
        </authorList>
    </citation>
    <scope>IDENTIFICATION</scope>
    <source>
        <strain evidence="12">MV-25-SWS-2005</strain>
        <tissue evidence="12">Whole body</tissue>
    </source>
</reference>
<keyword evidence="5" id="KW-0720">Serine protease</keyword>
<dbReference type="FunCoup" id="A0A6I8UMP0">
    <property type="interactions" value="47"/>
</dbReference>
<dbReference type="Pfam" id="PF00089">
    <property type="entry name" value="Trypsin"/>
    <property type="match status" value="1"/>
</dbReference>
<evidence type="ECO:0000256" key="8">
    <source>
        <dbReference type="SAM" id="MobiDB-lite"/>
    </source>
</evidence>
<dbReference type="KEGG" id="dpo:4800763"/>
<dbReference type="RefSeq" id="XP_001357977.3">
    <property type="nucleotide sequence ID" value="XM_001357940.4"/>
</dbReference>
<proteinExistence type="predicted"/>
<dbReference type="Proteomes" id="UP000001819">
    <property type="component" value="Chromosome 2"/>
</dbReference>
<sequence>MRSLWKITGLLGLILLTLQTAGALRLRGEQPPGVAGVNRHRTSDVNPSLAKSGPEGRVTGGTAATAGSWPWIVTLQNVYGYHICGGVIIDKDWILTAASCVAGLRPRNVIVVTGTTDWWDLNAIYYIVDSIHVHCNFDQPLYHNDVALLHMADSIEFNENTTSITLADIDELQEGEKLTFAGWGSPTASGTYERYLQEASGTYVPVEQCRTELGGTDDVDLGHVCVQLAAGKGACHGDTGGPLIDEQNRLVGIGNWGVPCGLGYPDVYARTAFYHDWLRTTMNGCTIS</sequence>
<evidence type="ECO:0000256" key="7">
    <source>
        <dbReference type="ARBA" id="ARBA00023157"/>
    </source>
</evidence>
<comment type="subcellular location">
    <subcellularLocation>
        <location evidence="1">Secreted</location>
    </subcellularLocation>
</comment>
<dbReference type="GO" id="GO:0016485">
    <property type="term" value="P:protein processing"/>
    <property type="evidence" value="ECO:0007669"/>
    <property type="project" value="UniProtKB-ARBA"/>
</dbReference>
<dbReference type="InterPro" id="IPR001254">
    <property type="entry name" value="Trypsin_dom"/>
</dbReference>
<evidence type="ECO:0000313" key="11">
    <source>
        <dbReference type="Proteomes" id="UP000001819"/>
    </source>
</evidence>
<keyword evidence="3" id="KW-0645">Protease</keyword>
<keyword evidence="6" id="KW-0865">Zymogen</keyword>
<dbReference type="PRINTS" id="PR00722">
    <property type="entry name" value="CHYMOTRYPSIN"/>
</dbReference>
<dbReference type="InterPro" id="IPR009003">
    <property type="entry name" value="Peptidase_S1_PA"/>
</dbReference>
<accession>A0A6I8UMP0</accession>
<dbReference type="PANTHER" id="PTHR24252">
    <property type="entry name" value="ACROSIN-RELATED"/>
    <property type="match status" value="1"/>
</dbReference>
<dbReference type="GO" id="GO:0005576">
    <property type="term" value="C:extracellular region"/>
    <property type="evidence" value="ECO:0007669"/>
    <property type="project" value="UniProtKB-SubCell"/>
</dbReference>
<keyword evidence="9" id="KW-0732">Signal</keyword>
<dbReference type="PANTHER" id="PTHR24252:SF7">
    <property type="entry name" value="HYALIN"/>
    <property type="match status" value="1"/>
</dbReference>
<evidence type="ECO:0000256" key="2">
    <source>
        <dbReference type="ARBA" id="ARBA00022525"/>
    </source>
</evidence>
<dbReference type="GO" id="GO:0004252">
    <property type="term" value="F:serine-type endopeptidase activity"/>
    <property type="evidence" value="ECO:0007669"/>
    <property type="project" value="InterPro"/>
</dbReference>
<name>A0A6I8UMP0_DROPS</name>
<dbReference type="SUPFAM" id="SSF50494">
    <property type="entry name" value="Trypsin-like serine proteases"/>
    <property type="match status" value="1"/>
</dbReference>
<dbReference type="SMART" id="SM00020">
    <property type="entry name" value="Tryp_SPc"/>
    <property type="match status" value="1"/>
</dbReference>
<dbReference type="InterPro" id="IPR001314">
    <property type="entry name" value="Peptidase_S1A"/>
</dbReference>
<dbReference type="InParanoid" id="A0A6I8UMP0"/>